<feature type="region of interest" description="Disordered" evidence="1">
    <location>
        <begin position="101"/>
        <end position="120"/>
    </location>
</feature>
<keyword evidence="3" id="KW-1185">Reference proteome</keyword>
<protein>
    <submittedName>
        <fullName evidence="2">Uncharacterized protein</fullName>
    </submittedName>
</protein>
<dbReference type="EMBL" id="JAQIZT010000016">
    <property type="protein sequence ID" value="KAJ6969371.1"/>
    <property type="molecule type" value="Genomic_DNA"/>
</dbReference>
<comment type="caution">
    <text evidence="2">The sequence shown here is derived from an EMBL/GenBank/DDBJ whole genome shotgun (WGS) entry which is preliminary data.</text>
</comment>
<accession>A0AAD6LLJ6</accession>
<proteinExistence type="predicted"/>
<evidence type="ECO:0000313" key="3">
    <source>
        <dbReference type="Proteomes" id="UP001164929"/>
    </source>
</evidence>
<dbReference type="Proteomes" id="UP001164929">
    <property type="component" value="Chromosome 16"/>
</dbReference>
<dbReference type="AlphaFoldDB" id="A0AAD6LLJ6"/>
<reference evidence="2 3" key="1">
    <citation type="journal article" date="2023" name="Mol. Ecol. Resour.">
        <title>Chromosome-level genome assembly of a triploid poplar Populus alba 'Berolinensis'.</title>
        <authorList>
            <person name="Chen S."/>
            <person name="Yu Y."/>
            <person name="Wang X."/>
            <person name="Wang S."/>
            <person name="Zhang T."/>
            <person name="Zhou Y."/>
            <person name="He R."/>
            <person name="Meng N."/>
            <person name="Wang Y."/>
            <person name="Liu W."/>
            <person name="Liu Z."/>
            <person name="Liu J."/>
            <person name="Guo Q."/>
            <person name="Huang H."/>
            <person name="Sederoff R.R."/>
            <person name="Wang G."/>
            <person name="Qu G."/>
            <person name="Chen S."/>
        </authorList>
    </citation>
    <scope>NUCLEOTIDE SEQUENCE [LARGE SCALE GENOMIC DNA]</scope>
    <source>
        <strain evidence="2">SC-2020</strain>
    </source>
</reference>
<evidence type="ECO:0000256" key="1">
    <source>
        <dbReference type="SAM" id="MobiDB-lite"/>
    </source>
</evidence>
<name>A0AAD6LLJ6_9ROSI</name>
<evidence type="ECO:0000313" key="2">
    <source>
        <dbReference type="EMBL" id="KAJ6969371.1"/>
    </source>
</evidence>
<gene>
    <name evidence="2" type="ORF">NC653_037131</name>
</gene>
<organism evidence="2 3">
    <name type="scientific">Populus alba x Populus x berolinensis</name>
    <dbReference type="NCBI Taxonomy" id="444605"/>
    <lineage>
        <taxon>Eukaryota</taxon>
        <taxon>Viridiplantae</taxon>
        <taxon>Streptophyta</taxon>
        <taxon>Embryophyta</taxon>
        <taxon>Tracheophyta</taxon>
        <taxon>Spermatophyta</taxon>
        <taxon>Magnoliopsida</taxon>
        <taxon>eudicotyledons</taxon>
        <taxon>Gunneridae</taxon>
        <taxon>Pentapetalae</taxon>
        <taxon>rosids</taxon>
        <taxon>fabids</taxon>
        <taxon>Malpighiales</taxon>
        <taxon>Salicaceae</taxon>
        <taxon>Saliceae</taxon>
        <taxon>Populus</taxon>
    </lineage>
</organism>
<sequence>MAISEWEEHIKNPLTKTGIGTLRRRGWSMQLSEASILVFQTREIQETHNPKLFDQYFSNFELPEMSRNSSALVGVAFWKRSFQGVNVDHILDDVQRRSRYNQAVPEHTTTSSLDPNYGRDPKNRMGRNSMILQRSLRIGPMSFQTLTKPLLLYVVDESDKAQYVKGKNGCFSVKECPRISSWIYRKETLVLLIPLLGMNWNTSGMILSKVSSFALSALEETGIAYKSLLSSH</sequence>